<dbReference type="InterPro" id="IPR050900">
    <property type="entry name" value="Transposase_IS3/IS150/IS904"/>
</dbReference>
<feature type="domain" description="Integrase catalytic" evidence="1">
    <location>
        <begin position="109"/>
        <end position="269"/>
    </location>
</feature>
<dbReference type="PROSITE" id="PS50994">
    <property type="entry name" value="INTEGRASE"/>
    <property type="match status" value="1"/>
</dbReference>
<dbReference type="GO" id="GO:0015074">
    <property type="term" value="P:DNA integration"/>
    <property type="evidence" value="ECO:0007669"/>
    <property type="project" value="InterPro"/>
</dbReference>
<comment type="caution">
    <text evidence="2">The sequence shown here is derived from an EMBL/GenBank/DDBJ whole genome shotgun (WGS) entry which is preliminary data.</text>
</comment>
<dbReference type="Gene3D" id="3.30.420.10">
    <property type="entry name" value="Ribonuclease H-like superfamily/Ribonuclease H"/>
    <property type="match status" value="1"/>
</dbReference>
<dbReference type="Pfam" id="PF13276">
    <property type="entry name" value="HTH_21"/>
    <property type="match status" value="1"/>
</dbReference>
<dbReference type="NCBIfam" id="NF033516">
    <property type="entry name" value="transpos_IS3"/>
    <property type="match status" value="1"/>
</dbReference>
<dbReference type="InterPro" id="IPR048020">
    <property type="entry name" value="Transpos_IS3"/>
</dbReference>
<dbReference type="InterPro" id="IPR012337">
    <property type="entry name" value="RNaseH-like_sf"/>
</dbReference>
<dbReference type="Pfam" id="PF00665">
    <property type="entry name" value="rve"/>
    <property type="match status" value="1"/>
</dbReference>
<dbReference type="EMBL" id="NNRM01000030">
    <property type="protein sequence ID" value="OYR24862.1"/>
    <property type="molecule type" value="Genomic_DNA"/>
</dbReference>
<protein>
    <submittedName>
        <fullName evidence="2">HTH-like domain protein</fullName>
    </submittedName>
</protein>
<dbReference type="Proteomes" id="UP000216188">
    <property type="component" value="Unassembled WGS sequence"/>
</dbReference>
<evidence type="ECO:0000313" key="2">
    <source>
        <dbReference type="EMBL" id="OYR24862.1"/>
    </source>
</evidence>
<dbReference type="GO" id="GO:0003676">
    <property type="term" value="F:nucleic acid binding"/>
    <property type="evidence" value="ECO:0007669"/>
    <property type="project" value="InterPro"/>
</dbReference>
<dbReference type="STRING" id="419475.A8A54_11300"/>
<reference evidence="2 3" key="1">
    <citation type="submission" date="2017-07" db="EMBL/GenBank/DDBJ databases">
        <title>Phylogenetic study on the rhizospheric bacterium Ochrobactrum sp. A44.</title>
        <authorList>
            <person name="Krzyzanowska D.M."/>
            <person name="Ossowicki A."/>
            <person name="Rajewska M."/>
            <person name="Maciag T."/>
            <person name="Kaczynski Z."/>
            <person name="Czerwicka M."/>
            <person name="Jafra S."/>
        </authorList>
    </citation>
    <scope>NUCLEOTIDE SEQUENCE [LARGE SCALE GENOMIC DNA]</scope>
    <source>
        <strain evidence="2 3">CCUG 30717</strain>
    </source>
</reference>
<dbReference type="InterPro" id="IPR025948">
    <property type="entry name" value="HTH-like_dom"/>
</dbReference>
<dbReference type="PANTHER" id="PTHR46889:SF4">
    <property type="entry name" value="TRANSPOSASE INSO FOR INSERTION SEQUENCE ELEMENT IS911B-RELATED"/>
    <property type="match status" value="1"/>
</dbReference>
<dbReference type="InterPro" id="IPR036397">
    <property type="entry name" value="RNaseH_sf"/>
</dbReference>
<name>A0A256GCK7_9HYPH</name>
<dbReference type="InterPro" id="IPR001584">
    <property type="entry name" value="Integrase_cat-core"/>
</dbReference>
<organism evidence="2 3">
    <name type="scientific">Brucella pseudogrignonensis</name>
    <dbReference type="NCBI Taxonomy" id="419475"/>
    <lineage>
        <taxon>Bacteria</taxon>
        <taxon>Pseudomonadati</taxon>
        <taxon>Pseudomonadota</taxon>
        <taxon>Alphaproteobacteria</taxon>
        <taxon>Hyphomicrobiales</taxon>
        <taxon>Brucellaceae</taxon>
        <taxon>Brucella/Ochrobactrum group</taxon>
        <taxon>Brucella</taxon>
    </lineage>
</organism>
<dbReference type="AlphaFoldDB" id="A0A256GCK7"/>
<keyword evidence="3" id="KW-1185">Reference proteome</keyword>
<dbReference type="PANTHER" id="PTHR46889">
    <property type="entry name" value="TRANSPOSASE INSF FOR INSERTION SEQUENCE IS3B-RELATED"/>
    <property type="match status" value="1"/>
</dbReference>
<dbReference type="SUPFAM" id="SSF53098">
    <property type="entry name" value="Ribonuclease H-like"/>
    <property type="match status" value="1"/>
</dbReference>
<proteinExistence type="predicted"/>
<evidence type="ECO:0000259" key="1">
    <source>
        <dbReference type="PROSITE" id="PS50994"/>
    </source>
</evidence>
<gene>
    <name evidence="2" type="ORF">CEV34_5677</name>
</gene>
<accession>A0A256GCK7</accession>
<evidence type="ECO:0000313" key="3">
    <source>
        <dbReference type="Proteomes" id="UP000216188"/>
    </source>
</evidence>
<sequence>MIDRTHKLSAARQAELLGFSRSSVYYSPRPVSDGDLALMRRIDELHLEYPFAGSRMLQGLLKGEGLEVGRLHVATLMKKMGIEAIYRRPNTSKPAPGHKIYPYLLRKLAVTRPNQVWAMDITYIPMARGFVYLCAVVDWFSRRVLSWRLSITMEADFCIEAVEEARVRYGKPEIFNTDQGSQFTSIDFTNVLKKAEIAISMDGKGAWRDNVFVERLWRSIKYEEVYIHAYKTVSEARAGIGRYLTFYNSRRPHSSLDRQTPDQVYFNALTPMMVAA</sequence>